<gene>
    <name evidence="1" type="ORF">HAU20_00545</name>
</gene>
<accession>A0AA41CNQ9</accession>
<dbReference type="Proteomes" id="UP000728106">
    <property type="component" value="Unassembled WGS sequence"/>
</dbReference>
<sequence>MLTKSNKIVQFELPNNDVDFIKNSASEYLLKATKIEHGNDVTRFEFRANDYLELKKFLSIAGYKQADGSWDYDNPDWDIVNRYEDLIDDLYNQVMKNK</sequence>
<organism evidence="1 2">
    <name type="scientific">Weissella confusa</name>
    <name type="common">Lactobacillus confusus</name>
    <dbReference type="NCBI Taxonomy" id="1583"/>
    <lineage>
        <taxon>Bacteria</taxon>
        <taxon>Bacillati</taxon>
        <taxon>Bacillota</taxon>
        <taxon>Bacilli</taxon>
        <taxon>Lactobacillales</taxon>
        <taxon>Lactobacillaceae</taxon>
        <taxon>Weissella</taxon>
    </lineage>
</organism>
<dbReference type="RefSeq" id="WP_199411979.1">
    <property type="nucleotide sequence ID" value="NZ_CP120516.1"/>
</dbReference>
<evidence type="ECO:0000313" key="2">
    <source>
        <dbReference type="Proteomes" id="UP000728106"/>
    </source>
</evidence>
<dbReference type="AlphaFoldDB" id="A0AA41CNQ9"/>
<reference evidence="1 2" key="1">
    <citation type="journal article" date="2021" name="Int. J. Food Microbiol.">
        <title>Safety demonstration of a microbial species for use in the food chain: Weissella confusa.</title>
        <authorList>
            <person name="Bourdichon F."/>
            <person name="Patrone V."/>
            <person name="Fontana A."/>
            <person name="Milani G."/>
            <person name="Morelli L."/>
        </authorList>
    </citation>
    <scope>NUCLEOTIDE SEQUENCE [LARGE SCALE GENOMIC DNA]</scope>
    <source>
        <strain evidence="1 2">CCUG 43002</strain>
    </source>
</reference>
<comment type="caution">
    <text evidence="1">The sequence shown here is derived from an EMBL/GenBank/DDBJ whole genome shotgun (WGS) entry which is preliminary data.</text>
</comment>
<proteinExistence type="predicted"/>
<dbReference type="EMBL" id="JAAOCP010000001">
    <property type="protein sequence ID" value="MBJ7637910.1"/>
    <property type="molecule type" value="Genomic_DNA"/>
</dbReference>
<name>A0AA41CNQ9_WEICO</name>
<evidence type="ECO:0000313" key="1">
    <source>
        <dbReference type="EMBL" id="MBJ7637910.1"/>
    </source>
</evidence>
<keyword evidence="2" id="KW-1185">Reference proteome</keyword>
<protein>
    <submittedName>
        <fullName evidence="1">Uncharacterized protein</fullName>
    </submittedName>
</protein>